<dbReference type="Gene3D" id="3.40.1090.10">
    <property type="entry name" value="Cytosolic phospholipase A2 catalytic domain"/>
    <property type="match status" value="2"/>
</dbReference>
<comment type="caution">
    <text evidence="6">The sequence shown here is derived from an EMBL/GenBank/DDBJ whole genome shotgun (WGS) entry which is preliminary data.</text>
</comment>
<evidence type="ECO:0000256" key="3">
    <source>
        <dbReference type="ARBA" id="ARBA00023098"/>
    </source>
</evidence>
<dbReference type="PANTHER" id="PTHR14226:SF78">
    <property type="entry name" value="SLR0060 PROTEIN"/>
    <property type="match status" value="1"/>
</dbReference>
<name>A0A926S6Y7_9HYPH</name>
<keyword evidence="1 4" id="KW-0378">Hydrolase</keyword>
<protein>
    <submittedName>
        <fullName evidence="6">Patatin-like phospholipase family protein</fullName>
    </submittedName>
</protein>
<dbReference type="RefSeq" id="WP_190291740.1">
    <property type="nucleotide sequence ID" value="NZ_JABFCZ010000012.1"/>
</dbReference>
<organism evidence="6 7">
    <name type="scientific">Roseibium aggregatum</name>
    <dbReference type="NCBI Taxonomy" id="187304"/>
    <lineage>
        <taxon>Bacteria</taxon>
        <taxon>Pseudomonadati</taxon>
        <taxon>Pseudomonadota</taxon>
        <taxon>Alphaproteobacteria</taxon>
        <taxon>Hyphomicrobiales</taxon>
        <taxon>Stappiaceae</taxon>
        <taxon>Roseibium</taxon>
    </lineage>
</organism>
<dbReference type="AlphaFoldDB" id="A0A926S6Y7"/>
<evidence type="ECO:0000256" key="2">
    <source>
        <dbReference type="ARBA" id="ARBA00022963"/>
    </source>
</evidence>
<feature type="short sequence motif" description="DGA/G" evidence="4">
    <location>
        <begin position="198"/>
        <end position="200"/>
    </location>
</feature>
<feature type="short sequence motif" description="GXGXXG" evidence="4">
    <location>
        <begin position="17"/>
        <end position="22"/>
    </location>
</feature>
<dbReference type="Pfam" id="PF01734">
    <property type="entry name" value="Patatin"/>
    <property type="match status" value="1"/>
</dbReference>
<proteinExistence type="predicted"/>
<evidence type="ECO:0000313" key="6">
    <source>
        <dbReference type="EMBL" id="MBD1546982.1"/>
    </source>
</evidence>
<dbReference type="InterPro" id="IPR002641">
    <property type="entry name" value="PNPLA_dom"/>
</dbReference>
<evidence type="ECO:0000256" key="1">
    <source>
        <dbReference type="ARBA" id="ARBA00022801"/>
    </source>
</evidence>
<dbReference type="InterPro" id="IPR016035">
    <property type="entry name" value="Acyl_Trfase/lysoPLipase"/>
</dbReference>
<accession>A0A926S6Y7</accession>
<dbReference type="PANTHER" id="PTHR14226">
    <property type="entry name" value="NEUROPATHY TARGET ESTERASE/SWISS CHEESE D.MELANOGASTER"/>
    <property type="match status" value="1"/>
</dbReference>
<feature type="active site" description="Nucleophile" evidence="4">
    <location>
        <position position="47"/>
    </location>
</feature>
<feature type="short sequence motif" description="GXSXG" evidence="4">
    <location>
        <begin position="45"/>
        <end position="49"/>
    </location>
</feature>
<dbReference type="GO" id="GO:0016042">
    <property type="term" value="P:lipid catabolic process"/>
    <property type="evidence" value="ECO:0007669"/>
    <property type="project" value="UniProtKB-UniRule"/>
</dbReference>
<dbReference type="Proteomes" id="UP000598467">
    <property type="component" value="Unassembled WGS sequence"/>
</dbReference>
<keyword evidence="2 4" id="KW-0442">Lipid degradation</keyword>
<evidence type="ECO:0000259" key="5">
    <source>
        <dbReference type="PROSITE" id="PS51635"/>
    </source>
</evidence>
<sequence>MAKKAPKPHTLDLALQGGGAHGAFTWGVLERLLEEPAISINAVSGASAGALNAAVLVSGLVGGGPEEAAARLSSFWKAVNQSARQTTILPFLEAFPAAFKTADMLWSMVSAGSISVSPSPRLGRTAQGILRDVLNKHVDLDAVRSPEAPRIFVSATNARSGAPRIFRNDDLSIDALLASACLPMNFPPVSIDGEDYWDGGYSANPPILPIVQESSCSDLLLVTVNPVTRKDTPRAMNEIPGRISELMFNLSLVKELRGLSLLKEDMGAWQFFGNGLIRSIRDLRLHEIYDEETMSRVDPRSKMTPGWQLLTRLHEAGHRAAENWVDICSGDLGKRSTARIAERYF</sequence>
<dbReference type="SUPFAM" id="SSF52151">
    <property type="entry name" value="FabD/lysophospholipase-like"/>
    <property type="match status" value="1"/>
</dbReference>
<evidence type="ECO:0000313" key="7">
    <source>
        <dbReference type="Proteomes" id="UP000598467"/>
    </source>
</evidence>
<dbReference type="EMBL" id="JABFCZ010000012">
    <property type="protein sequence ID" value="MBD1546982.1"/>
    <property type="molecule type" value="Genomic_DNA"/>
</dbReference>
<gene>
    <name evidence="6" type="ORF">HK439_11965</name>
</gene>
<dbReference type="InterPro" id="IPR050301">
    <property type="entry name" value="NTE"/>
</dbReference>
<evidence type="ECO:0000256" key="4">
    <source>
        <dbReference type="PROSITE-ProRule" id="PRU01161"/>
    </source>
</evidence>
<dbReference type="GO" id="GO:0016787">
    <property type="term" value="F:hydrolase activity"/>
    <property type="evidence" value="ECO:0007669"/>
    <property type="project" value="UniProtKB-UniRule"/>
</dbReference>
<feature type="active site" description="Proton acceptor" evidence="4">
    <location>
        <position position="198"/>
    </location>
</feature>
<keyword evidence="3 4" id="KW-0443">Lipid metabolism</keyword>
<reference evidence="6" key="1">
    <citation type="submission" date="2020-05" db="EMBL/GenBank/DDBJ databases">
        <title>Identification of trans-AT polyketide cluster in two marine bacteria, producers of a novel glutaramide-containing polyketide sesbanimide D and analogs.</title>
        <authorList>
            <person name="Kacar D."/>
            <person name="Rodriguez P."/>
            <person name="Canedo L."/>
            <person name="Gonzalez E."/>
            <person name="Galan B."/>
            <person name="De La Calle F."/>
            <person name="Garcia J.L."/>
        </authorList>
    </citation>
    <scope>NUCLEOTIDE SEQUENCE</scope>
    <source>
        <strain evidence="6">PHM038</strain>
    </source>
</reference>
<dbReference type="PROSITE" id="PS51635">
    <property type="entry name" value="PNPLA"/>
    <property type="match status" value="1"/>
</dbReference>
<feature type="domain" description="PNPLA" evidence="5">
    <location>
        <begin position="13"/>
        <end position="211"/>
    </location>
</feature>